<dbReference type="InterPro" id="IPR011993">
    <property type="entry name" value="PH-like_dom_sf"/>
</dbReference>
<dbReference type="PANTHER" id="PTHR22692">
    <property type="entry name" value="MYOSIN VII, XV"/>
    <property type="match status" value="1"/>
</dbReference>
<name>A0A3P6T0H1_DIBLA</name>
<dbReference type="InterPro" id="IPR038185">
    <property type="entry name" value="MyTH4_dom_sf"/>
</dbReference>
<dbReference type="Gene3D" id="2.30.30.40">
    <property type="entry name" value="SH3 Domains"/>
    <property type="match status" value="1"/>
</dbReference>
<organism evidence="2 3">
    <name type="scientific">Dibothriocephalus latus</name>
    <name type="common">Fish tapeworm</name>
    <name type="synonym">Diphyllobothrium latum</name>
    <dbReference type="NCBI Taxonomy" id="60516"/>
    <lineage>
        <taxon>Eukaryota</taxon>
        <taxon>Metazoa</taxon>
        <taxon>Spiralia</taxon>
        <taxon>Lophotrochozoa</taxon>
        <taxon>Platyhelminthes</taxon>
        <taxon>Cestoda</taxon>
        <taxon>Eucestoda</taxon>
        <taxon>Diphyllobothriidea</taxon>
        <taxon>Diphyllobothriidae</taxon>
        <taxon>Dibothriocephalus</taxon>
    </lineage>
</organism>
<dbReference type="PROSITE" id="PS51016">
    <property type="entry name" value="MYTH4"/>
    <property type="match status" value="1"/>
</dbReference>
<dbReference type="CDD" id="cd17092">
    <property type="entry name" value="FERM1_F1_Myosin-VII"/>
    <property type="match status" value="1"/>
</dbReference>
<dbReference type="Proteomes" id="UP000281553">
    <property type="component" value="Unassembled WGS sequence"/>
</dbReference>
<evidence type="ECO:0000259" key="1">
    <source>
        <dbReference type="PROSITE" id="PS51016"/>
    </source>
</evidence>
<dbReference type="SUPFAM" id="SSF54236">
    <property type="entry name" value="Ubiquitin-like"/>
    <property type="match status" value="1"/>
</dbReference>
<dbReference type="PANTHER" id="PTHR22692:SF33">
    <property type="entry name" value="MYOSIN"/>
    <property type="match status" value="1"/>
</dbReference>
<dbReference type="SMART" id="SM00139">
    <property type="entry name" value="MyTH4"/>
    <property type="match status" value="1"/>
</dbReference>
<dbReference type="EMBL" id="UYRU01042191">
    <property type="protein sequence ID" value="VDK73460.1"/>
    <property type="molecule type" value="Genomic_DNA"/>
</dbReference>
<reference evidence="2 3" key="1">
    <citation type="submission" date="2018-11" db="EMBL/GenBank/DDBJ databases">
        <authorList>
            <consortium name="Pathogen Informatics"/>
        </authorList>
    </citation>
    <scope>NUCLEOTIDE SEQUENCE [LARGE SCALE GENOMIC DNA]</scope>
</reference>
<evidence type="ECO:0000313" key="3">
    <source>
        <dbReference type="Proteomes" id="UP000281553"/>
    </source>
</evidence>
<gene>
    <name evidence="2" type="ORF">DILT_LOCUS2499</name>
</gene>
<keyword evidence="3" id="KW-1185">Reference proteome</keyword>
<accession>A0A3P6T0H1</accession>
<dbReference type="OrthoDB" id="6108017at2759"/>
<dbReference type="Pfam" id="PF21989">
    <property type="entry name" value="RA_2"/>
    <property type="match status" value="2"/>
</dbReference>
<sequence>MELRAAEENKSLVINIHCADNTQVKVKVDPAVTVAELSTNAFKAIGLQDTFGFEIFINIFEKSYSLSSGPKHLFDTISFCEQHARSKGLEESELPWSFSIRKTIFAPWHDVRYDPIATTLICYQVCQQCFTEAHESLEEHELAFLLASMFRLFHANAEGNLQLDRVDDLADINSWLAEILSTDCDLKYWQKVVGTALRELQNRYPSPTLEGMRQTIVTFAKLQWAEIFTREFEVKVLVDDKTSYDALIGVESNGIQLYDESGKHFTALNFVEIHSVCVNPMGEGLSKVLSIKTVWMKEYRCVTNRADDMKDLMVYLLTGLRQQSRYAVATKEFSAPDLGNRKFAQLRPGDFLALDCLGWELDPKVEPVGVPRPPGTGPSSSDGSAVQDGFCCGENQRTLQTGWFPVSHIYLLPTLGVPKTELINAFSKLINSAENQDWLNSIGPHGEKLRKRSTAKVHRPVSEVCFLNNSRSYVDVPSNHDRRSATHLLEHETVRRSTTPTTPTVPLNTLQHSRLPLKYPFVCEVAMANRKVYEAAVLAFCIIQVYMGDCEKIPATLKDAPAIVLTDLLFSSALNSPLLCDELFMQLMNQLTKNPTSRGNRKKQPHPMELAAVRERKSKFSQKVLLPDGKCLIVFLQSDTRGPDVVDEICLELGLGAKNEFAVYVELDGEKRCIQDEEFVLDCLHLTLPDMWYKSKRPLLALPSTPLYFKRKLWLQSAPGLGSVADNVIDSHQRLANVANQGPQLSPSDAPLAFLKSLAKVSTFGCAFFDVQVCVKLVLHV</sequence>
<proteinExistence type="predicted"/>
<feature type="domain" description="MyTH4" evidence="1">
    <location>
        <begin position="512"/>
        <end position="671"/>
    </location>
</feature>
<dbReference type="Pfam" id="PF21998">
    <property type="entry name" value="FERM_C1_MyoVII"/>
    <property type="match status" value="1"/>
</dbReference>
<dbReference type="InterPro" id="IPR051567">
    <property type="entry name" value="Unconventional_Myosin_ATPase"/>
</dbReference>
<dbReference type="InterPro" id="IPR041793">
    <property type="entry name" value="MyoVII_FERM_C1"/>
</dbReference>
<dbReference type="Gene3D" id="2.30.29.30">
    <property type="entry name" value="Pleckstrin-homology domain (PH domain)/Phosphotyrosine-binding domain (PTB)"/>
    <property type="match status" value="1"/>
</dbReference>
<dbReference type="Gene3D" id="1.20.80.10">
    <property type="match status" value="1"/>
</dbReference>
<dbReference type="InterPro" id="IPR000857">
    <property type="entry name" value="MyTH4_dom"/>
</dbReference>
<dbReference type="InterPro" id="IPR014352">
    <property type="entry name" value="FERM/acyl-CoA-bd_prot_sf"/>
</dbReference>
<dbReference type="AlphaFoldDB" id="A0A3P6T0H1"/>
<dbReference type="InterPro" id="IPR029071">
    <property type="entry name" value="Ubiquitin-like_domsf"/>
</dbReference>
<protein>
    <recommendedName>
        <fullName evidence="1">MyTH4 domain-containing protein</fullName>
    </recommendedName>
</protein>
<dbReference type="GO" id="GO:0005856">
    <property type="term" value="C:cytoskeleton"/>
    <property type="evidence" value="ECO:0007669"/>
    <property type="project" value="InterPro"/>
</dbReference>
<evidence type="ECO:0000313" key="2">
    <source>
        <dbReference type="EMBL" id="VDK73460.1"/>
    </source>
</evidence>
<dbReference type="Gene3D" id="3.10.20.90">
    <property type="entry name" value="Phosphatidylinositol 3-kinase Catalytic Subunit, Chain A, domain 1"/>
    <property type="match status" value="2"/>
</dbReference>
<dbReference type="Gene3D" id="1.25.40.530">
    <property type="entry name" value="MyTH4 domain"/>
    <property type="match status" value="1"/>
</dbReference>